<protein>
    <submittedName>
        <fullName evidence="1">Uncharacterized protein</fullName>
    </submittedName>
</protein>
<evidence type="ECO:0000313" key="1">
    <source>
        <dbReference type="EMBL" id="KAB2613264.1"/>
    </source>
</evidence>
<reference evidence="2" key="2">
    <citation type="submission" date="2019-10" db="EMBL/GenBank/DDBJ databases">
        <title>A de novo genome assembly of a pear dwarfing rootstock.</title>
        <authorList>
            <person name="Wang F."/>
            <person name="Wang J."/>
            <person name="Li S."/>
            <person name="Zhang Y."/>
            <person name="Fang M."/>
            <person name="Ma L."/>
            <person name="Zhao Y."/>
            <person name="Jiang S."/>
        </authorList>
    </citation>
    <scope>NUCLEOTIDE SEQUENCE [LARGE SCALE GENOMIC DNA]</scope>
</reference>
<reference evidence="1 2" key="1">
    <citation type="submission" date="2019-09" db="EMBL/GenBank/DDBJ databases">
        <authorList>
            <person name="Ou C."/>
        </authorList>
    </citation>
    <scope>NUCLEOTIDE SEQUENCE [LARGE SCALE GENOMIC DNA]</scope>
    <source>
        <strain evidence="1">S2</strain>
        <tissue evidence="1">Leaf</tissue>
    </source>
</reference>
<comment type="caution">
    <text evidence="1">The sequence shown here is derived from an EMBL/GenBank/DDBJ whole genome shotgun (WGS) entry which is preliminary data.</text>
</comment>
<reference evidence="1 2" key="3">
    <citation type="submission" date="2019-11" db="EMBL/GenBank/DDBJ databases">
        <title>A de novo genome assembly of a pear dwarfing rootstock.</title>
        <authorList>
            <person name="Wang F."/>
            <person name="Wang J."/>
            <person name="Li S."/>
            <person name="Zhang Y."/>
            <person name="Fang M."/>
            <person name="Ma L."/>
            <person name="Zhao Y."/>
            <person name="Jiang S."/>
        </authorList>
    </citation>
    <scope>NUCLEOTIDE SEQUENCE [LARGE SCALE GENOMIC DNA]</scope>
    <source>
        <strain evidence="1">S2</strain>
        <tissue evidence="1">Leaf</tissue>
    </source>
</reference>
<dbReference type="EMBL" id="SMOL01000458">
    <property type="protein sequence ID" value="KAB2613264.1"/>
    <property type="molecule type" value="Genomic_DNA"/>
</dbReference>
<name>A0A5N5GR89_9ROSA</name>
<gene>
    <name evidence="1" type="ORF">D8674_035580</name>
</gene>
<dbReference type="AlphaFoldDB" id="A0A5N5GR89"/>
<evidence type="ECO:0000313" key="2">
    <source>
        <dbReference type="Proteomes" id="UP000327157"/>
    </source>
</evidence>
<sequence length="88" mass="9691">MEEREVLGSGIWSLSAFGDLQLSLLPRAGCRRSVHGLQEPVVKRIDVHRNSGLAEAQGFIVAVVADMQILKKMTFLEGKSEERDIVNG</sequence>
<accession>A0A5N5GR89</accession>
<dbReference type="Proteomes" id="UP000327157">
    <property type="component" value="Chromosome 9"/>
</dbReference>
<organism evidence="1 2">
    <name type="scientific">Pyrus ussuriensis x Pyrus communis</name>
    <dbReference type="NCBI Taxonomy" id="2448454"/>
    <lineage>
        <taxon>Eukaryota</taxon>
        <taxon>Viridiplantae</taxon>
        <taxon>Streptophyta</taxon>
        <taxon>Embryophyta</taxon>
        <taxon>Tracheophyta</taxon>
        <taxon>Spermatophyta</taxon>
        <taxon>Magnoliopsida</taxon>
        <taxon>eudicotyledons</taxon>
        <taxon>Gunneridae</taxon>
        <taxon>Pentapetalae</taxon>
        <taxon>rosids</taxon>
        <taxon>fabids</taxon>
        <taxon>Rosales</taxon>
        <taxon>Rosaceae</taxon>
        <taxon>Amygdaloideae</taxon>
        <taxon>Maleae</taxon>
        <taxon>Pyrus</taxon>
    </lineage>
</organism>
<keyword evidence="2" id="KW-1185">Reference proteome</keyword>
<proteinExistence type="predicted"/>